<gene>
    <name evidence="4" type="primary">paaI</name>
    <name evidence="4" type="ORF">FXF69_00790</name>
</gene>
<accession>A0A5D0NZ75</accession>
<dbReference type="GO" id="GO:0016289">
    <property type="term" value="F:acyl-CoA hydrolase activity"/>
    <property type="evidence" value="ECO:0007669"/>
    <property type="project" value="TreeGrafter"/>
</dbReference>
<dbReference type="InterPro" id="IPR029069">
    <property type="entry name" value="HotDog_dom_sf"/>
</dbReference>
<dbReference type="PANTHER" id="PTHR42856">
    <property type="entry name" value="ACYL-COENZYME A THIOESTERASE PAAI"/>
    <property type="match status" value="1"/>
</dbReference>
<keyword evidence="5" id="KW-1185">Reference proteome</keyword>
<dbReference type="InterPro" id="IPR052723">
    <property type="entry name" value="Acyl-CoA_thioesterase_PaaI"/>
</dbReference>
<evidence type="ECO:0000256" key="2">
    <source>
        <dbReference type="ARBA" id="ARBA00022801"/>
    </source>
</evidence>
<protein>
    <submittedName>
        <fullName evidence="4">Hydroxyphenylacetyl-CoA thioesterase PaaI</fullName>
    </submittedName>
</protein>
<organism evidence="4 5">
    <name type="scientific">Actinomadura chibensis</name>
    <dbReference type="NCBI Taxonomy" id="392828"/>
    <lineage>
        <taxon>Bacteria</taxon>
        <taxon>Bacillati</taxon>
        <taxon>Actinomycetota</taxon>
        <taxon>Actinomycetes</taxon>
        <taxon>Streptosporangiales</taxon>
        <taxon>Thermomonosporaceae</taxon>
        <taxon>Actinomadura</taxon>
    </lineage>
</organism>
<dbReference type="InterPro" id="IPR003736">
    <property type="entry name" value="PAAI_dom"/>
</dbReference>
<evidence type="ECO:0000259" key="3">
    <source>
        <dbReference type="Pfam" id="PF03061"/>
    </source>
</evidence>
<dbReference type="CDD" id="cd03443">
    <property type="entry name" value="PaaI_thioesterase"/>
    <property type="match status" value="1"/>
</dbReference>
<dbReference type="InterPro" id="IPR006683">
    <property type="entry name" value="Thioestr_dom"/>
</dbReference>
<dbReference type="EMBL" id="VSFG01000001">
    <property type="protein sequence ID" value="TYB49827.1"/>
    <property type="molecule type" value="Genomic_DNA"/>
</dbReference>
<dbReference type="PANTHER" id="PTHR42856:SF1">
    <property type="entry name" value="ACYL-COENZYME A THIOESTERASE PAAI"/>
    <property type="match status" value="1"/>
</dbReference>
<dbReference type="Gene3D" id="3.10.129.10">
    <property type="entry name" value="Hotdog Thioesterase"/>
    <property type="match status" value="1"/>
</dbReference>
<keyword evidence="2" id="KW-0378">Hydrolase</keyword>
<feature type="domain" description="Thioesterase" evidence="3">
    <location>
        <begin position="39"/>
        <end position="106"/>
    </location>
</feature>
<comment type="caution">
    <text evidence="4">The sequence shown here is derived from an EMBL/GenBank/DDBJ whole genome shotgun (WGS) entry which is preliminary data.</text>
</comment>
<dbReference type="NCBIfam" id="TIGR00369">
    <property type="entry name" value="unchar_dom_1"/>
    <property type="match status" value="1"/>
</dbReference>
<evidence type="ECO:0000313" key="5">
    <source>
        <dbReference type="Proteomes" id="UP000323380"/>
    </source>
</evidence>
<dbReference type="InterPro" id="IPR011973">
    <property type="entry name" value="PaaD"/>
</dbReference>
<dbReference type="FunFam" id="3.10.129.10:FF:000022">
    <property type="entry name" value="Phenylacetic acid degradation protein"/>
    <property type="match status" value="1"/>
</dbReference>
<dbReference type="STRING" id="1220554.GCA_001552135_03754"/>
<dbReference type="SUPFAM" id="SSF54637">
    <property type="entry name" value="Thioesterase/thiol ester dehydrase-isomerase"/>
    <property type="match status" value="1"/>
</dbReference>
<name>A0A5D0NZ75_9ACTN</name>
<evidence type="ECO:0000256" key="1">
    <source>
        <dbReference type="ARBA" id="ARBA00008324"/>
    </source>
</evidence>
<reference evidence="4 5" key="1">
    <citation type="submission" date="2019-08" db="EMBL/GenBank/DDBJ databases">
        <title>Actinomadura sp. nov. CYP1-5 isolated from mountain soil.</title>
        <authorList>
            <person name="Songsumanus A."/>
            <person name="Kuncharoen N."/>
            <person name="Kudo T."/>
            <person name="Yuki M."/>
            <person name="Igarashi Y."/>
            <person name="Tanasupawat S."/>
        </authorList>
    </citation>
    <scope>NUCLEOTIDE SEQUENCE [LARGE SCALE GENOMIC DNA]</scope>
    <source>
        <strain evidence="4 5">JCM 14158</strain>
    </source>
</reference>
<dbReference type="Proteomes" id="UP000323380">
    <property type="component" value="Unassembled WGS sequence"/>
</dbReference>
<proteinExistence type="inferred from homology"/>
<dbReference type="Pfam" id="PF03061">
    <property type="entry name" value="4HBT"/>
    <property type="match status" value="1"/>
</dbReference>
<evidence type="ECO:0000313" key="4">
    <source>
        <dbReference type="EMBL" id="TYB49827.1"/>
    </source>
</evidence>
<comment type="similarity">
    <text evidence="1">Belongs to the thioesterase PaaI family.</text>
</comment>
<sequence length="128" mass="13527">MWSGDAASRSLGMELVRVGPGTATVAMVVRADMINGWDICHGGFVTSLADSAFALACNSYGEVTVAASLDITFLEPARLDDALLADASERARRGRSGVYDVTVTRVSAGTPVVIAELRGRSRSLRRPI</sequence>
<dbReference type="NCBIfam" id="TIGR02286">
    <property type="entry name" value="PaaD"/>
    <property type="match status" value="1"/>
</dbReference>
<dbReference type="AlphaFoldDB" id="A0A5D0NZ75"/>